<keyword evidence="5" id="KW-0493">Microtubule</keyword>
<dbReference type="EMBL" id="LGRX02035893">
    <property type="protein sequence ID" value="KAK3232799.1"/>
    <property type="molecule type" value="Genomic_DNA"/>
</dbReference>
<dbReference type="Proteomes" id="UP001190700">
    <property type="component" value="Unassembled WGS sequence"/>
</dbReference>
<feature type="coiled-coil region" evidence="9">
    <location>
        <begin position="1066"/>
        <end position="1251"/>
    </location>
</feature>
<feature type="region of interest" description="Disordered" evidence="10">
    <location>
        <begin position="57"/>
        <end position="291"/>
    </location>
</feature>
<evidence type="ECO:0000313" key="11">
    <source>
        <dbReference type="EMBL" id="KAK3232799.1"/>
    </source>
</evidence>
<evidence type="ECO:0000256" key="7">
    <source>
        <dbReference type="ARBA" id="ARBA00023054"/>
    </source>
</evidence>
<comment type="similarity">
    <text evidence="2">Belongs to the CEP162 family.</text>
</comment>
<dbReference type="GO" id="GO:0005879">
    <property type="term" value="C:axonemal microtubule"/>
    <property type="evidence" value="ECO:0007669"/>
    <property type="project" value="TreeGrafter"/>
</dbReference>
<dbReference type="GO" id="GO:0060271">
    <property type="term" value="P:cilium assembly"/>
    <property type="evidence" value="ECO:0007669"/>
    <property type="project" value="TreeGrafter"/>
</dbReference>
<evidence type="ECO:0000256" key="3">
    <source>
        <dbReference type="ARBA" id="ARBA00021406"/>
    </source>
</evidence>
<evidence type="ECO:0000256" key="8">
    <source>
        <dbReference type="ARBA" id="ARBA00023212"/>
    </source>
</evidence>
<evidence type="ECO:0000256" key="5">
    <source>
        <dbReference type="ARBA" id="ARBA00022701"/>
    </source>
</evidence>
<keyword evidence="8" id="KW-0206">Cytoskeleton</keyword>
<feature type="region of interest" description="Disordered" evidence="10">
    <location>
        <begin position="916"/>
        <end position="939"/>
    </location>
</feature>
<accession>A0AAE0BBC0</accession>
<protein>
    <recommendedName>
        <fullName evidence="3">Centrosomal protein of 162 kDa</fullName>
    </recommendedName>
</protein>
<dbReference type="InterPro" id="IPR038774">
    <property type="entry name" value="CEP162-like"/>
</dbReference>
<feature type="coiled-coil region" evidence="9">
    <location>
        <begin position="703"/>
        <end position="730"/>
    </location>
</feature>
<feature type="region of interest" description="Disordered" evidence="10">
    <location>
        <begin position="979"/>
        <end position="1066"/>
    </location>
</feature>
<keyword evidence="12" id="KW-1185">Reference proteome</keyword>
<feature type="compositionally biased region" description="Basic and acidic residues" evidence="10">
    <location>
        <begin position="997"/>
        <end position="1007"/>
    </location>
</feature>
<feature type="compositionally biased region" description="Low complexity" evidence="10">
    <location>
        <begin position="982"/>
        <end position="994"/>
    </location>
</feature>
<keyword evidence="4" id="KW-0963">Cytoplasm</keyword>
<feature type="region of interest" description="Disordered" evidence="10">
    <location>
        <begin position="1257"/>
        <end position="1292"/>
    </location>
</feature>
<evidence type="ECO:0000313" key="12">
    <source>
        <dbReference type="Proteomes" id="UP001190700"/>
    </source>
</evidence>
<evidence type="ECO:0000256" key="10">
    <source>
        <dbReference type="SAM" id="MobiDB-lite"/>
    </source>
</evidence>
<feature type="compositionally biased region" description="Pro residues" evidence="10">
    <location>
        <begin position="203"/>
        <end position="235"/>
    </location>
</feature>
<comment type="caution">
    <text evidence="11">The sequence shown here is derived from an EMBL/GenBank/DDBJ whole genome shotgun (WGS) entry which is preliminary data.</text>
</comment>
<keyword evidence="7 9" id="KW-0175">Coiled coil</keyword>
<feature type="coiled-coil region" evidence="9">
    <location>
        <begin position="457"/>
        <end position="574"/>
    </location>
</feature>
<evidence type="ECO:0000256" key="4">
    <source>
        <dbReference type="ARBA" id="ARBA00022490"/>
    </source>
</evidence>
<comment type="subcellular location">
    <subcellularLocation>
        <location evidence="1">Cytoplasm</location>
        <location evidence="1">Cytoskeleton</location>
        <location evidence="1">Microtubule organizing center</location>
        <location evidence="1">Centrosome</location>
        <location evidence="1">Centriole</location>
    </subcellularLocation>
</comment>
<keyword evidence="6" id="KW-0970">Cilium biogenesis/degradation</keyword>
<feature type="compositionally biased region" description="Polar residues" evidence="10">
    <location>
        <begin position="258"/>
        <end position="271"/>
    </location>
</feature>
<evidence type="ECO:0000256" key="2">
    <source>
        <dbReference type="ARBA" id="ARBA00009485"/>
    </source>
</evidence>
<feature type="compositionally biased region" description="Polar residues" evidence="10">
    <location>
        <begin position="752"/>
        <end position="761"/>
    </location>
</feature>
<dbReference type="PANTHER" id="PTHR34031:SF1">
    <property type="entry name" value="CENTROSOMAL PROTEIN OF 162 KDA"/>
    <property type="match status" value="1"/>
</dbReference>
<dbReference type="GO" id="GO:0005814">
    <property type="term" value="C:centriole"/>
    <property type="evidence" value="ECO:0007669"/>
    <property type="project" value="UniProtKB-SubCell"/>
</dbReference>
<evidence type="ECO:0000256" key="9">
    <source>
        <dbReference type="SAM" id="Coils"/>
    </source>
</evidence>
<organism evidence="11 12">
    <name type="scientific">Cymbomonas tetramitiformis</name>
    <dbReference type="NCBI Taxonomy" id="36881"/>
    <lineage>
        <taxon>Eukaryota</taxon>
        <taxon>Viridiplantae</taxon>
        <taxon>Chlorophyta</taxon>
        <taxon>Pyramimonadophyceae</taxon>
        <taxon>Pyramimonadales</taxon>
        <taxon>Pyramimonadaceae</taxon>
        <taxon>Cymbomonas</taxon>
    </lineage>
</organism>
<evidence type="ECO:0000256" key="1">
    <source>
        <dbReference type="ARBA" id="ARBA00004114"/>
    </source>
</evidence>
<name>A0AAE0BBC0_9CHLO</name>
<sequence length="1292" mass="140362">MADHSPAISDKAFEKFLNASVSSESGDLEEALEDIKSKFANNPAVAGGIAARLEGRDVDSSRDSDLLNSTDFAVNSNRSSAEVSTGAPGSLKKPQATESPLYFTKTAGGSAGPSSGHASSSGLARLSQLQASIDLGTDSESEEVEKRRFFKKGTPTKRFNLGPEGGTESPMRSISMPEEGELSPRRSIDSQAPGDPSSSSTSMPPPPARPKPPPAPTNIRPPGPPPPGVNPPPPSITSSSVLQSLPAPSGGMSRPRRTSGTLPSGDSQSFATMPPASVVFSSTESLPDGSAPEVAAVERLVRRLPLPQSKLMRASTDTVVSEAAETLEMDGPSDAMEESCAVTPERDASTSAPAPGKGSTPVIAGGACRELSARFENLCAQVSTMQQHADQKAKSSANSLTSFPVGGLTYGGASPIMMQPVVAPGWSVIDGAASYSMEAPRAQAPPAPRTQDPYLEIAELKEQLKSSEDSRRALVKQLDEKRAFHERSESRLRDGYEGRLAEAAKTRTALQQRVKELEGEGPRRRLAANGEEAKLTVEELKELRENIAVQDTLLAGYQAENEVAMNKIKAMDAEAKERESMLANENAKLQGEIDHLRRLTSQSTVEEGNHLKKLLNVEAKLCKAKEDAEARERELKQEIQRLRDAKMGLEARIGGVDLKQMETENLELRAVEDALAHCRSEHAHEVAALQRKLEWYVENQEIVSEKDGRITELQRQLSEVEERVALYDIEEFHAPKPASKGAGRGRGRAASEASTSKSGNKISAGASARIRHLERQVKELQEALATRNPSSLAALIQATKPSLEDEEQVKEMRGKIGRLERALEMKGDEMEDIVRGLRQEHDKVRHALEAKLKAAVTASKPSGAGTLGRAKELERQLEEVRALHARKQREAAARIEELESRAERQEAELKQAYAKGFTGGSGARPKARAGSDKGPWGIGGTMNIGKAEQERVAMLEGEAAEAQQRQTEAEALVEEWKERAMAAEAAQSQDATGAQKAKKELENELARTRRQLAMTAGTSGASRRVGSGRGRGRAGVREAWGASAQQDELQHSPDQAGGHGGEAEEVQQLRQRLGCAELSLHSLQRAHTDVVERGAMQRLELEQNLARLQETHARRVAEMQLGIPDSDLVAVAAERDTLKTELESMREAHATLTQERHSLKAALTGAETELQAAQGDESAVAAAYRLLQERVMAMDSRHQQQEDEWQAAMRETRRMCEMEKDILKQRCSLAVEEKQKEIQRFQAELDGILQTAVHLQHHRWAKGSDPQAAPRKEKEGKENSYPSASRWHSRAQ</sequence>
<reference evidence="11 12" key="1">
    <citation type="journal article" date="2015" name="Genome Biol. Evol.">
        <title>Comparative Genomics of a Bacterivorous Green Alga Reveals Evolutionary Causalities and Consequences of Phago-Mixotrophic Mode of Nutrition.</title>
        <authorList>
            <person name="Burns J.A."/>
            <person name="Paasch A."/>
            <person name="Narechania A."/>
            <person name="Kim E."/>
        </authorList>
    </citation>
    <scope>NUCLEOTIDE SEQUENCE [LARGE SCALE GENOMIC DNA]</scope>
    <source>
        <strain evidence="11 12">PLY_AMNH</strain>
    </source>
</reference>
<gene>
    <name evidence="11" type="ORF">CYMTET_56868</name>
</gene>
<feature type="compositionally biased region" description="Polar residues" evidence="10">
    <location>
        <begin position="70"/>
        <end position="83"/>
    </location>
</feature>
<feature type="coiled-coil region" evidence="9">
    <location>
        <begin position="870"/>
        <end position="915"/>
    </location>
</feature>
<feature type="compositionally biased region" description="Low complexity" evidence="10">
    <location>
        <begin position="112"/>
        <end position="127"/>
    </location>
</feature>
<feature type="coiled-coil region" evidence="9">
    <location>
        <begin position="618"/>
        <end position="652"/>
    </location>
</feature>
<evidence type="ECO:0000256" key="6">
    <source>
        <dbReference type="ARBA" id="ARBA00022794"/>
    </source>
</evidence>
<proteinExistence type="inferred from homology"/>
<dbReference type="PANTHER" id="PTHR34031">
    <property type="entry name" value="CENTROSOMAL PROTEIN OF 162 KDA"/>
    <property type="match status" value="1"/>
</dbReference>
<feature type="region of interest" description="Disordered" evidence="10">
    <location>
        <begin position="735"/>
        <end position="767"/>
    </location>
</feature>